<evidence type="ECO:0000313" key="3">
    <source>
        <dbReference type="Proteomes" id="UP001596112"/>
    </source>
</evidence>
<dbReference type="InterPro" id="IPR036366">
    <property type="entry name" value="PGBDSf"/>
</dbReference>
<comment type="caution">
    <text evidence="2">The sequence shown here is derived from an EMBL/GenBank/DDBJ whole genome shotgun (WGS) entry which is preliminary data.</text>
</comment>
<evidence type="ECO:0000313" key="2">
    <source>
        <dbReference type="EMBL" id="MFC5810223.1"/>
    </source>
</evidence>
<dbReference type="Proteomes" id="UP001596112">
    <property type="component" value="Unassembled WGS sequence"/>
</dbReference>
<reference evidence="3" key="1">
    <citation type="journal article" date="2019" name="Int. J. Syst. Evol. Microbiol.">
        <title>The Global Catalogue of Microorganisms (GCM) 10K type strain sequencing project: providing services to taxonomists for standard genome sequencing and annotation.</title>
        <authorList>
            <consortium name="The Broad Institute Genomics Platform"/>
            <consortium name="The Broad Institute Genome Sequencing Center for Infectious Disease"/>
            <person name="Wu L."/>
            <person name="Ma J."/>
        </authorList>
    </citation>
    <scope>NUCLEOTIDE SEQUENCE [LARGE SCALE GENOMIC DNA]</scope>
    <source>
        <strain evidence="3">JCM 9918</strain>
    </source>
</reference>
<name>A0ABW1BAN0_9ACTN</name>
<evidence type="ECO:0000256" key="1">
    <source>
        <dbReference type="SAM" id="MobiDB-lite"/>
    </source>
</evidence>
<organism evidence="2 3">
    <name type="scientific">Streptomyces heilongjiangensis</name>
    <dbReference type="NCBI Taxonomy" id="945052"/>
    <lineage>
        <taxon>Bacteria</taxon>
        <taxon>Bacillati</taxon>
        <taxon>Actinomycetota</taxon>
        <taxon>Actinomycetes</taxon>
        <taxon>Kitasatosporales</taxon>
        <taxon>Streptomycetaceae</taxon>
        <taxon>Streptomyces</taxon>
    </lineage>
</organism>
<proteinExistence type="predicted"/>
<protein>
    <recommendedName>
        <fullName evidence="4">Peptidoglycan-binding protein</fullName>
    </recommendedName>
</protein>
<dbReference type="RefSeq" id="WP_272171723.1">
    <property type="nucleotide sequence ID" value="NZ_JAQOSL010000036.1"/>
</dbReference>
<gene>
    <name evidence="2" type="ORF">ACFQGO_22435</name>
</gene>
<feature type="compositionally biased region" description="Polar residues" evidence="1">
    <location>
        <begin position="48"/>
        <end position="57"/>
    </location>
</feature>
<dbReference type="EMBL" id="JBHSNZ010000015">
    <property type="protein sequence ID" value="MFC5810223.1"/>
    <property type="molecule type" value="Genomic_DNA"/>
</dbReference>
<sequence>MARPAKGVVVALSVLLVAGATGGGAWVWHDTRTAADPAAASPGRARTATVTRTDLSDSRTLPGTLGFGAPHVLKGTGKGVVTRLPKPGARAVRGKALYRIDDRPVPVLFGDTPVFRELAKTGVRGHDVSVLGDNLRALGYDTGPAVVARGTGGDEEGEEFTPALAAALERWQHDTGQDATGTLVPGRVAVLPGPVRVDSVQAQPGDPADGALLTYTSAAKSVTVAMEATDVGTVKAGDGAAITLPDGRTIRGTVRTLGRTVQGGTSEGSAPQTGPATIDVTVAPNRAKDVRNLDAAAVQVRFDTTTRKGVLAVPVSALVALREGGYAVQRPDGTLIAVTTGMFAGGLVEVSGKGVTAGTKVVTAS</sequence>
<evidence type="ECO:0008006" key="4">
    <source>
        <dbReference type="Google" id="ProtNLM"/>
    </source>
</evidence>
<dbReference type="Gene3D" id="1.10.101.10">
    <property type="entry name" value="PGBD-like superfamily/PGBD"/>
    <property type="match status" value="1"/>
</dbReference>
<feature type="region of interest" description="Disordered" evidence="1">
    <location>
        <begin position="37"/>
        <end position="57"/>
    </location>
</feature>
<accession>A0ABW1BAN0</accession>
<keyword evidence="3" id="KW-1185">Reference proteome</keyword>